<dbReference type="STRING" id="57577.A0A2K3LZJ9"/>
<dbReference type="AlphaFoldDB" id="A0A2K3LZJ9"/>
<gene>
    <name evidence="2" type="ORF">L195_g040015</name>
</gene>
<dbReference type="InterPro" id="IPR012394">
    <property type="entry name" value="Aldehyde_DH_NAD(P)"/>
</dbReference>
<comment type="caution">
    <text evidence="2">The sequence shown here is derived from an EMBL/GenBank/DDBJ whole genome shotgun (WGS) entry which is preliminary data.</text>
</comment>
<proteinExistence type="predicted"/>
<dbReference type="GO" id="GO:0004029">
    <property type="term" value="F:aldehyde dehydrogenase (NAD+) activity"/>
    <property type="evidence" value="ECO:0007669"/>
    <property type="project" value="TreeGrafter"/>
</dbReference>
<evidence type="ECO:0000256" key="1">
    <source>
        <dbReference type="ARBA" id="ARBA00023002"/>
    </source>
</evidence>
<organism evidence="2 3">
    <name type="scientific">Trifolium pratense</name>
    <name type="common">Red clover</name>
    <dbReference type="NCBI Taxonomy" id="57577"/>
    <lineage>
        <taxon>Eukaryota</taxon>
        <taxon>Viridiplantae</taxon>
        <taxon>Streptophyta</taxon>
        <taxon>Embryophyta</taxon>
        <taxon>Tracheophyta</taxon>
        <taxon>Spermatophyta</taxon>
        <taxon>Magnoliopsida</taxon>
        <taxon>eudicotyledons</taxon>
        <taxon>Gunneridae</taxon>
        <taxon>Pentapetalae</taxon>
        <taxon>rosids</taxon>
        <taxon>fabids</taxon>
        <taxon>Fabales</taxon>
        <taxon>Fabaceae</taxon>
        <taxon>Papilionoideae</taxon>
        <taxon>50 kb inversion clade</taxon>
        <taxon>NPAAA clade</taxon>
        <taxon>Hologalegina</taxon>
        <taxon>IRL clade</taxon>
        <taxon>Trifolieae</taxon>
        <taxon>Trifolium</taxon>
    </lineage>
</organism>
<dbReference type="EMBL" id="ASHM01045274">
    <property type="protein sequence ID" value="PNX83964.1"/>
    <property type="molecule type" value="Genomic_DNA"/>
</dbReference>
<sequence>MNNNGLELEETVKELGQYFKTGKTKSVTWRKNQLQAILNLVHENEDAISKALYQDLGKHPVEAYRDELGGVEKSAQNSLDSVEKWMAPTKMIKLHLDEITIDQEKGLVHHSEN</sequence>
<protein>
    <submittedName>
        <fullName evidence="2">Aldehyde dehydrogenase family 3 member f1-like protein</fullName>
    </submittedName>
</protein>
<dbReference type="GO" id="GO:0006081">
    <property type="term" value="P:aldehyde metabolic process"/>
    <property type="evidence" value="ECO:0007669"/>
    <property type="project" value="InterPro"/>
</dbReference>
<dbReference type="Proteomes" id="UP000236291">
    <property type="component" value="Unassembled WGS sequence"/>
</dbReference>
<dbReference type="GO" id="GO:0005737">
    <property type="term" value="C:cytoplasm"/>
    <property type="evidence" value="ECO:0007669"/>
    <property type="project" value="TreeGrafter"/>
</dbReference>
<dbReference type="InterPro" id="IPR016162">
    <property type="entry name" value="Ald_DH_N"/>
</dbReference>
<accession>A0A2K3LZJ9</accession>
<name>A0A2K3LZJ9_TRIPR</name>
<evidence type="ECO:0000313" key="2">
    <source>
        <dbReference type="EMBL" id="PNX83964.1"/>
    </source>
</evidence>
<reference evidence="2 3" key="2">
    <citation type="journal article" date="2017" name="Front. Plant Sci.">
        <title>Gene Classification and Mining of Molecular Markers Useful in Red Clover (Trifolium pratense) Breeding.</title>
        <authorList>
            <person name="Istvanek J."/>
            <person name="Dluhosova J."/>
            <person name="Dluhos P."/>
            <person name="Patkova L."/>
            <person name="Nedelnik J."/>
            <person name="Repkova J."/>
        </authorList>
    </citation>
    <scope>NUCLEOTIDE SEQUENCE [LARGE SCALE GENOMIC DNA]</scope>
    <source>
        <strain evidence="3">cv. Tatra</strain>
        <tissue evidence="2">Young leaves</tissue>
    </source>
</reference>
<keyword evidence="1" id="KW-0560">Oxidoreductase</keyword>
<reference evidence="2 3" key="1">
    <citation type="journal article" date="2014" name="Am. J. Bot.">
        <title>Genome assembly and annotation for red clover (Trifolium pratense; Fabaceae).</title>
        <authorList>
            <person name="Istvanek J."/>
            <person name="Jaros M."/>
            <person name="Krenek A."/>
            <person name="Repkova J."/>
        </authorList>
    </citation>
    <scope>NUCLEOTIDE SEQUENCE [LARGE SCALE GENOMIC DNA]</scope>
    <source>
        <strain evidence="3">cv. Tatra</strain>
        <tissue evidence="2">Young leaves</tissue>
    </source>
</reference>
<dbReference type="PANTHER" id="PTHR43570:SF17">
    <property type="entry name" value="ALDEHYDE DEHYDROGENASE FAMILY 3 MEMBER F1"/>
    <property type="match status" value="1"/>
</dbReference>
<dbReference type="InterPro" id="IPR016161">
    <property type="entry name" value="Ald_DH/histidinol_DH"/>
</dbReference>
<evidence type="ECO:0000313" key="3">
    <source>
        <dbReference type="Proteomes" id="UP000236291"/>
    </source>
</evidence>
<dbReference type="ExpressionAtlas" id="A0A2K3LZJ9">
    <property type="expression patterns" value="baseline"/>
</dbReference>
<dbReference type="SUPFAM" id="SSF53720">
    <property type="entry name" value="ALDH-like"/>
    <property type="match status" value="1"/>
</dbReference>
<dbReference type="PANTHER" id="PTHR43570">
    <property type="entry name" value="ALDEHYDE DEHYDROGENASE"/>
    <property type="match status" value="1"/>
</dbReference>
<dbReference type="Gene3D" id="3.40.605.10">
    <property type="entry name" value="Aldehyde Dehydrogenase, Chain A, domain 1"/>
    <property type="match status" value="1"/>
</dbReference>